<evidence type="ECO:0000313" key="1">
    <source>
        <dbReference type="EMBL" id="CAB4185358.1"/>
    </source>
</evidence>
<evidence type="ECO:0000313" key="2">
    <source>
        <dbReference type="EMBL" id="CAB4193063.1"/>
    </source>
</evidence>
<dbReference type="EMBL" id="LR797076">
    <property type="protein sequence ID" value="CAB4185358.1"/>
    <property type="molecule type" value="Genomic_DNA"/>
</dbReference>
<organism evidence="2">
    <name type="scientific">uncultured Caudovirales phage</name>
    <dbReference type="NCBI Taxonomy" id="2100421"/>
    <lineage>
        <taxon>Viruses</taxon>
        <taxon>Duplodnaviria</taxon>
        <taxon>Heunggongvirae</taxon>
        <taxon>Uroviricota</taxon>
        <taxon>Caudoviricetes</taxon>
        <taxon>Peduoviridae</taxon>
        <taxon>Maltschvirus</taxon>
        <taxon>Maltschvirus maltsch</taxon>
    </lineage>
</organism>
<accession>A0A6J5R7X0</accession>
<reference evidence="2" key="1">
    <citation type="submission" date="2020-05" db="EMBL/GenBank/DDBJ databases">
        <authorList>
            <person name="Chiriac C."/>
            <person name="Salcher M."/>
            <person name="Ghai R."/>
            <person name="Kavagutti S V."/>
        </authorList>
    </citation>
    <scope>NUCLEOTIDE SEQUENCE</scope>
</reference>
<gene>
    <name evidence="1" type="ORF">UFOVP1119_37</name>
    <name evidence="2" type="ORF">UFOVP1238_11</name>
</gene>
<sequence length="68" mass="8057">MNQYEIPDPFETFVTKKYANYKGARYDFFSKEWDMNCGCCNELISAPNKKTLTKIRLYHTRNECLGGY</sequence>
<name>A0A6J5R7X0_9CAUD</name>
<protein>
    <submittedName>
        <fullName evidence="2">Uncharacterized protein</fullName>
    </submittedName>
</protein>
<dbReference type="EMBL" id="LR797198">
    <property type="protein sequence ID" value="CAB4193063.1"/>
    <property type="molecule type" value="Genomic_DNA"/>
</dbReference>
<proteinExistence type="predicted"/>